<reference evidence="1 2" key="1">
    <citation type="journal article" date="2016" name="Mol. Biol. Evol.">
        <title>Comparative Genomics of Early-Diverging Mushroom-Forming Fungi Provides Insights into the Origins of Lignocellulose Decay Capabilities.</title>
        <authorList>
            <person name="Nagy L.G."/>
            <person name="Riley R."/>
            <person name="Tritt A."/>
            <person name="Adam C."/>
            <person name="Daum C."/>
            <person name="Floudas D."/>
            <person name="Sun H."/>
            <person name="Yadav J.S."/>
            <person name="Pangilinan J."/>
            <person name="Larsson K.H."/>
            <person name="Matsuura K."/>
            <person name="Barry K."/>
            <person name="Labutti K."/>
            <person name="Kuo R."/>
            <person name="Ohm R.A."/>
            <person name="Bhattacharya S.S."/>
            <person name="Shirouzu T."/>
            <person name="Yoshinaga Y."/>
            <person name="Martin F.M."/>
            <person name="Grigoriev I.V."/>
            <person name="Hibbett D.S."/>
        </authorList>
    </citation>
    <scope>NUCLEOTIDE SEQUENCE [LARGE SCALE GENOMIC DNA]</scope>
    <source>
        <strain evidence="1 2">CBS 109695</strain>
    </source>
</reference>
<evidence type="ECO:0000313" key="2">
    <source>
        <dbReference type="Proteomes" id="UP000076532"/>
    </source>
</evidence>
<proteinExistence type="predicted"/>
<accession>A0A166TIL4</accession>
<sequence>MCIKKNCEGSVKHGTPALLHVSDDHVRVNRPQRNLDLKAGSDGDAYARVLKSMMLAGVLNLRARILDCPRNQVLHNSSLFQLHNLTGPGFEAVVPAAVSAPPPAPLSLDTATTCIAPPPRLEHAIIGGASRKLNTSSLSPMHRPIHCIAPDINSPQGEVQAAARLADPAGAIDEAEPW</sequence>
<organism evidence="1 2">
    <name type="scientific">Athelia psychrophila</name>
    <dbReference type="NCBI Taxonomy" id="1759441"/>
    <lineage>
        <taxon>Eukaryota</taxon>
        <taxon>Fungi</taxon>
        <taxon>Dikarya</taxon>
        <taxon>Basidiomycota</taxon>
        <taxon>Agaricomycotina</taxon>
        <taxon>Agaricomycetes</taxon>
        <taxon>Agaricomycetidae</taxon>
        <taxon>Atheliales</taxon>
        <taxon>Atheliaceae</taxon>
        <taxon>Athelia</taxon>
    </lineage>
</organism>
<evidence type="ECO:0000313" key="1">
    <source>
        <dbReference type="EMBL" id="KZP30649.1"/>
    </source>
</evidence>
<name>A0A166TIL4_9AGAM</name>
<protein>
    <submittedName>
        <fullName evidence="1">Uncharacterized protein</fullName>
    </submittedName>
</protein>
<gene>
    <name evidence="1" type="ORF">FIBSPDRAFT_883795</name>
</gene>
<keyword evidence="2" id="KW-1185">Reference proteome</keyword>
<dbReference type="Proteomes" id="UP000076532">
    <property type="component" value="Unassembled WGS sequence"/>
</dbReference>
<dbReference type="EMBL" id="KV417492">
    <property type="protein sequence ID" value="KZP30649.1"/>
    <property type="molecule type" value="Genomic_DNA"/>
</dbReference>
<dbReference type="AlphaFoldDB" id="A0A166TIL4"/>